<dbReference type="EMBL" id="QUTD01005115">
    <property type="protein sequence ID" value="RHY64030.1"/>
    <property type="molecule type" value="Genomic_DNA"/>
</dbReference>
<evidence type="ECO:0000313" key="14">
    <source>
        <dbReference type="Proteomes" id="UP000285712"/>
    </source>
</evidence>
<dbReference type="Proteomes" id="UP000285712">
    <property type="component" value="Unassembled WGS sequence"/>
</dbReference>
<dbReference type="EMBL" id="QUTA01013229">
    <property type="protein sequence ID" value="RHX96710.1"/>
    <property type="molecule type" value="Genomic_DNA"/>
</dbReference>
<organism evidence="6 9">
    <name type="scientific">Aphanomyces astaci</name>
    <name type="common">Crayfish plague agent</name>
    <dbReference type="NCBI Taxonomy" id="112090"/>
    <lineage>
        <taxon>Eukaryota</taxon>
        <taxon>Sar</taxon>
        <taxon>Stramenopiles</taxon>
        <taxon>Oomycota</taxon>
        <taxon>Saprolegniomycetes</taxon>
        <taxon>Saprolegniales</taxon>
        <taxon>Verrucalvaceae</taxon>
        <taxon>Aphanomyces</taxon>
    </lineage>
</organism>
<proteinExistence type="predicted"/>
<comment type="caution">
    <text evidence="6">The sequence shown here is derived from an EMBL/GenBank/DDBJ whole genome shotgun (WGS) entry which is preliminary data.</text>
</comment>
<dbReference type="Proteomes" id="UP000285430">
    <property type="component" value="Unassembled WGS sequence"/>
</dbReference>
<dbReference type="Proteomes" id="UP000265427">
    <property type="component" value="Unassembled WGS sequence"/>
</dbReference>
<evidence type="ECO:0000313" key="9">
    <source>
        <dbReference type="Proteomes" id="UP000266196"/>
    </source>
</evidence>
<evidence type="ECO:0000313" key="11">
    <source>
        <dbReference type="Proteomes" id="UP000266643"/>
    </source>
</evidence>
<sequence>MEPYKPPLSRYPEIVGYTAASIEGEGKGTLMEDEASVIPIDIEEGYPIHRMAALQLIPTELLGELGLFDIGQFPM</sequence>
<dbReference type="Proteomes" id="UP000266239">
    <property type="component" value="Unassembled WGS sequence"/>
</dbReference>
<name>A0A397EM74_APHAT</name>
<evidence type="ECO:0000313" key="1">
    <source>
        <dbReference type="EMBL" id="RHX96710.1"/>
    </source>
</evidence>
<dbReference type="EMBL" id="QUSZ01010154">
    <property type="protein sequence ID" value="RHX98362.1"/>
    <property type="molecule type" value="Genomic_DNA"/>
</dbReference>
<dbReference type="Proteomes" id="UP000266196">
    <property type="component" value="Unassembled WGS sequence"/>
</dbReference>
<evidence type="ECO:0000313" key="3">
    <source>
        <dbReference type="EMBL" id="RHY36519.1"/>
    </source>
</evidence>
<dbReference type="EMBL" id="QUTE01016344">
    <property type="protein sequence ID" value="RHY97325.1"/>
    <property type="molecule type" value="Genomic_DNA"/>
</dbReference>
<dbReference type="EMBL" id="QUTH01003397">
    <property type="protein sequence ID" value="RHZ19682.1"/>
    <property type="molecule type" value="Genomic_DNA"/>
</dbReference>
<dbReference type="EMBL" id="QUTB01012036">
    <property type="protein sequence ID" value="RHY36519.1"/>
    <property type="molecule type" value="Genomic_DNA"/>
</dbReference>
<evidence type="ECO:0000313" key="5">
    <source>
        <dbReference type="EMBL" id="RHY97060.1"/>
    </source>
</evidence>
<evidence type="ECO:0000313" key="6">
    <source>
        <dbReference type="EMBL" id="RHY97325.1"/>
    </source>
</evidence>
<protein>
    <submittedName>
        <fullName evidence="6">Uncharacterized protein</fullName>
    </submittedName>
</protein>
<evidence type="ECO:0000313" key="12">
    <source>
        <dbReference type="Proteomes" id="UP000283543"/>
    </source>
</evidence>
<dbReference type="EMBL" id="QUTG01002249">
    <property type="protein sequence ID" value="RHY97060.1"/>
    <property type="molecule type" value="Genomic_DNA"/>
</dbReference>
<evidence type="ECO:0000313" key="10">
    <source>
        <dbReference type="Proteomes" id="UP000266239"/>
    </source>
</evidence>
<dbReference type="AlphaFoldDB" id="A0A397EM74"/>
<dbReference type="Proteomes" id="UP000283543">
    <property type="component" value="Unassembled WGS sequence"/>
</dbReference>
<evidence type="ECO:0000313" key="4">
    <source>
        <dbReference type="EMBL" id="RHY64030.1"/>
    </source>
</evidence>
<reference evidence="8 9" key="1">
    <citation type="submission" date="2018-08" db="EMBL/GenBank/DDBJ databases">
        <title>Aphanomyces genome sequencing and annotation.</title>
        <authorList>
            <person name="Minardi D."/>
            <person name="Oidtmann B."/>
            <person name="Van Der Giezen M."/>
            <person name="Studholme D.J."/>
        </authorList>
    </citation>
    <scope>NUCLEOTIDE SEQUENCE [LARGE SCALE GENOMIC DNA]</scope>
    <source>
        <strain evidence="6 9">197901</strain>
        <strain evidence="4 11">D2</strain>
        <strain evidence="7 13">Da</strain>
        <strain evidence="2 8">Kv</strain>
        <strain evidence="3 12">Si</strain>
        <strain evidence="5 14">Sv</strain>
        <strain evidence="1 10">Yx</strain>
    </source>
</reference>
<accession>A0A397EM74</accession>
<evidence type="ECO:0000313" key="13">
    <source>
        <dbReference type="Proteomes" id="UP000285430"/>
    </source>
</evidence>
<gene>
    <name evidence="1" type="ORF">DYB25_003948</name>
    <name evidence="4" type="ORF">DYB30_001799</name>
    <name evidence="6" type="ORF">DYB31_016140</name>
    <name evidence="3" type="ORF">DYB34_001981</name>
    <name evidence="5" type="ORF">DYB35_007288</name>
    <name evidence="2" type="ORF">DYB36_005503</name>
    <name evidence="7" type="ORF">DYB37_006828</name>
</gene>
<evidence type="ECO:0000313" key="8">
    <source>
        <dbReference type="Proteomes" id="UP000265427"/>
    </source>
</evidence>
<evidence type="ECO:0000313" key="7">
    <source>
        <dbReference type="EMBL" id="RHZ19682.1"/>
    </source>
</evidence>
<dbReference type="Proteomes" id="UP000266643">
    <property type="component" value="Unassembled WGS sequence"/>
</dbReference>
<evidence type="ECO:0000313" key="2">
    <source>
        <dbReference type="EMBL" id="RHX98362.1"/>
    </source>
</evidence>